<protein>
    <recommendedName>
        <fullName evidence="3">Tetratricopeptide repeat protein</fullName>
    </recommendedName>
</protein>
<evidence type="ECO:0008006" key="3">
    <source>
        <dbReference type="Google" id="ProtNLM"/>
    </source>
</evidence>
<evidence type="ECO:0000313" key="2">
    <source>
        <dbReference type="Proteomes" id="UP000321523"/>
    </source>
</evidence>
<keyword evidence="2" id="KW-1185">Reference proteome</keyword>
<comment type="caution">
    <text evidence="1">The sequence shown here is derived from an EMBL/GenBank/DDBJ whole genome shotgun (WGS) entry which is preliminary data.</text>
</comment>
<proteinExistence type="predicted"/>
<evidence type="ECO:0000313" key="1">
    <source>
        <dbReference type="EMBL" id="GEO40669.1"/>
    </source>
</evidence>
<organism evidence="1 2">
    <name type="scientific">Skermanella aerolata</name>
    <dbReference type="NCBI Taxonomy" id="393310"/>
    <lineage>
        <taxon>Bacteria</taxon>
        <taxon>Pseudomonadati</taxon>
        <taxon>Pseudomonadota</taxon>
        <taxon>Alphaproteobacteria</taxon>
        <taxon>Rhodospirillales</taxon>
        <taxon>Azospirillaceae</taxon>
        <taxon>Skermanella</taxon>
    </lineage>
</organism>
<dbReference type="EMBL" id="BJYZ01000022">
    <property type="protein sequence ID" value="GEO40669.1"/>
    <property type="molecule type" value="Genomic_DNA"/>
</dbReference>
<gene>
    <name evidence="1" type="ORF">SAE02_48170</name>
</gene>
<sequence length="460" mass="49793">MKEIREIGPVYPANPSIERANALLESGSPAAAYGEALALLAWHPGNRSVVDVFVRAAACAERQDEGRAILRGLRPRIDPVGYACALASLSLLAGDLDTARGCADGLSTVPEATGAYLNMRVAIAEREEDLEALLELMLERERRIVDFPFAWLPARWEVQGRLGRHDDVLRDAARFEQSILAQFPTERRIVRLQRAMANHNALRFGESEALALGVAEGLLEAGGPGPSSPAPSARLGTRRRQGIVIGEIERLVLTQALPVAVHAGTLLSLVREGGFFPCDQDIDLAALPPATSAEVAQALTATGAFRIRRPALDTGSFRTLVHIRTGLAVDVTEYRREGGRFISTWRHPSGVVLRQAAVPAFSARLADHAGVGRRLPLPEFPEEQLRATYGDWETPNADFDTLVSAPNIVEFTSFLRSVAAIRLADAMLSGRAGLARHLALTLLQRDVSPNLMERIADGLA</sequence>
<dbReference type="AlphaFoldDB" id="A0A512DW13"/>
<accession>A0A512DW13</accession>
<dbReference type="Proteomes" id="UP000321523">
    <property type="component" value="Unassembled WGS sequence"/>
</dbReference>
<name>A0A512DW13_9PROT</name>
<reference evidence="1 2" key="1">
    <citation type="submission" date="2019-07" db="EMBL/GenBank/DDBJ databases">
        <title>Whole genome shotgun sequence of Skermanella aerolata NBRC 106429.</title>
        <authorList>
            <person name="Hosoyama A."/>
            <person name="Uohara A."/>
            <person name="Ohji S."/>
            <person name="Ichikawa N."/>
        </authorList>
    </citation>
    <scope>NUCLEOTIDE SEQUENCE [LARGE SCALE GENOMIC DNA]</scope>
    <source>
        <strain evidence="1 2">NBRC 106429</strain>
    </source>
</reference>